<dbReference type="InterPro" id="IPR000424">
    <property type="entry name" value="Primosome_PriB/ssb"/>
</dbReference>
<dbReference type="PIRSF" id="PIRSF002070">
    <property type="entry name" value="SSB"/>
    <property type="match status" value="1"/>
</dbReference>
<dbReference type="AlphaFoldDB" id="A0A3E2BNK8"/>
<dbReference type="GO" id="GO:0006281">
    <property type="term" value="P:DNA repair"/>
    <property type="evidence" value="ECO:0007669"/>
    <property type="project" value="UniProtKB-UniRule"/>
</dbReference>
<dbReference type="NCBIfam" id="TIGR00621">
    <property type="entry name" value="ssb"/>
    <property type="match status" value="1"/>
</dbReference>
<dbReference type="HAMAP" id="MF_00984">
    <property type="entry name" value="SSB"/>
    <property type="match status" value="1"/>
</dbReference>
<dbReference type="SUPFAM" id="SSF50249">
    <property type="entry name" value="Nucleic acid-binding proteins"/>
    <property type="match status" value="1"/>
</dbReference>
<evidence type="ECO:0000256" key="3">
    <source>
        <dbReference type="PIRNR" id="PIRNR002070"/>
    </source>
</evidence>
<comment type="caution">
    <text evidence="5">The sequence shown here is derived from an EMBL/GenBank/DDBJ whole genome shotgun (WGS) entry which is preliminary data.</text>
</comment>
<evidence type="ECO:0000256" key="2">
    <source>
        <dbReference type="HAMAP-Rule" id="MF_00984"/>
    </source>
</evidence>
<accession>A0A3E2BNK8</accession>
<feature type="region of interest" description="Disordered" evidence="4">
    <location>
        <begin position="121"/>
        <end position="157"/>
    </location>
</feature>
<dbReference type="InterPro" id="IPR011344">
    <property type="entry name" value="ssDNA-bd"/>
</dbReference>
<dbReference type="GO" id="GO:0006260">
    <property type="term" value="P:DNA replication"/>
    <property type="evidence" value="ECO:0007669"/>
    <property type="project" value="UniProtKB-UniRule"/>
</dbReference>
<organism evidence="5 6">
    <name type="scientific">Candidatus Saccharicenans subterraneus</name>
    <dbReference type="NCBI Taxonomy" id="2508984"/>
    <lineage>
        <taxon>Bacteria</taxon>
        <taxon>Candidatus Aminicenantota</taxon>
        <taxon>Candidatus Aminicenantia</taxon>
        <taxon>Candidatus Aminicenantales</taxon>
        <taxon>Candidatus Saccharicenantaceae</taxon>
        <taxon>Candidatus Saccharicenans</taxon>
    </lineage>
</organism>
<dbReference type="Pfam" id="PF00436">
    <property type="entry name" value="SSB"/>
    <property type="match status" value="1"/>
</dbReference>
<comment type="subunit">
    <text evidence="2">Homotetramer.</text>
</comment>
<reference evidence="5 6" key="1">
    <citation type="submission" date="2018-08" db="EMBL/GenBank/DDBJ databases">
        <title>Genome analysis of the thermophilic bacterium of the candidate phylum Aminicenantes from deep subsurface aquifer revealed its physiology and ecological role.</title>
        <authorList>
            <person name="Kadnikov V.V."/>
            <person name="Mardanov A.V."/>
            <person name="Beletsky A.V."/>
            <person name="Karnachuk O.V."/>
            <person name="Ravin N.V."/>
        </authorList>
    </citation>
    <scope>NUCLEOTIDE SEQUENCE [LARGE SCALE GENOMIC DNA]</scope>
    <source>
        <strain evidence="5">BY38</strain>
    </source>
</reference>
<dbReference type="InterPro" id="IPR012340">
    <property type="entry name" value="NA-bd_OB-fold"/>
</dbReference>
<proteinExistence type="inferred from homology"/>
<protein>
    <recommendedName>
        <fullName evidence="2 3">Single-stranded DNA-binding protein</fullName>
        <shortName evidence="2">SSB</shortName>
    </recommendedName>
</protein>
<evidence type="ECO:0000256" key="1">
    <source>
        <dbReference type="ARBA" id="ARBA00023125"/>
    </source>
</evidence>
<dbReference type="PANTHER" id="PTHR10302:SF27">
    <property type="entry name" value="SINGLE-STRANDED DNA-BINDING PROTEIN"/>
    <property type="match status" value="1"/>
</dbReference>
<dbReference type="CDD" id="cd04496">
    <property type="entry name" value="SSB_OBF"/>
    <property type="match status" value="1"/>
</dbReference>
<evidence type="ECO:0000313" key="6">
    <source>
        <dbReference type="Proteomes" id="UP000257323"/>
    </source>
</evidence>
<keyword evidence="1 2" id="KW-0238">DNA-binding</keyword>
<feature type="short sequence motif" description="Important for interaction with partner proteins" evidence="2">
    <location>
        <begin position="152"/>
        <end position="157"/>
    </location>
</feature>
<dbReference type="GO" id="GO:0003697">
    <property type="term" value="F:single-stranded DNA binding"/>
    <property type="evidence" value="ECO:0007669"/>
    <property type="project" value="UniProtKB-UniRule"/>
</dbReference>
<keyword evidence="2" id="KW-0235">DNA replication</keyword>
<dbReference type="Proteomes" id="UP000257323">
    <property type="component" value="Unassembled WGS sequence"/>
</dbReference>
<evidence type="ECO:0000313" key="5">
    <source>
        <dbReference type="EMBL" id="RFT16217.1"/>
    </source>
</evidence>
<feature type="compositionally biased region" description="Acidic residues" evidence="4">
    <location>
        <begin position="130"/>
        <end position="144"/>
    </location>
</feature>
<dbReference type="GO" id="GO:0009295">
    <property type="term" value="C:nucleoid"/>
    <property type="evidence" value="ECO:0007669"/>
    <property type="project" value="TreeGrafter"/>
</dbReference>
<gene>
    <name evidence="5" type="ORF">OP8BY_1821</name>
</gene>
<dbReference type="PANTHER" id="PTHR10302">
    <property type="entry name" value="SINGLE-STRANDED DNA-BINDING PROTEIN"/>
    <property type="match status" value="1"/>
</dbReference>
<dbReference type="Gene3D" id="2.40.50.140">
    <property type="entry name" value="Nucleic acid-binding proteins"/>
    <property type="match status" value="1"/>
</dbReference>
<dbReference type="EMBL" id="QUAH01000004">
    <property type="protein sequence ID" value="RFT16217.1"/>
    <property type="molecule type" value="Genomic_DNA"/>
</dbReference>
<keyword evidence="2" id="KW-0234">DNA repair</keyword>
<dbReference type="PROSITE" id="PS50935">
    <property type="entry name" value="SSB"/>
    <property type="match status" value="1"/>
</dbReference>
<sequence length="157" mass="18066">MRDRNSFNKVILVGNLVKKPEIRHIPSGRAVARFQVATNEQIYNRETRQATDRTEYHRIVAWGPLAEFCDRFLETGRQVMVEGRLRWRSWEDRDGNRRNSTEVEAVNIVLLGKRVPPQAEAQVEAGAVEDFPEISEPATEEFPEETPSTEGDDEIPF</sequence>
<name>A0A3E2BNK8_9BACT</name>
<comment type="function">
    <text evidence="2">Plays an important role in DNA replication, recombination and repair. Binds to ssDNA and to an array of partner proteins to recruit them to their sites of action during DNA metabolism.</text>
</comment>
<evidence type="ECO:0000256" key="4">
    <source>
        <dbReference type="SAM" id="MobiDB-lite"/>
    </source>
</evidence>
<keyword evidence="2" id="KW-0227">DNA damage</keyword>
<keyword evidence="2" id="KW-0233">DNA recombination</keyword>
<comment type="caution">
    <text evidence="2">Lacks conserved residue(s) required for the propagation of feature annotation.</text>
</comment>
<dbReference type="GO" id="GO:0006310">
    <property type="term" value="P:DNA recombination"/>
    <property type="evidence" value="ECO:0007669"/>
    <property type="project" value="UniProtKB-UniRule"/>
</dbReference>